<dbReference type="SUPFAM" id="SSF47616">
    <property type="entry name" value="GST C-terminal domain-like"/>
    <property type="match status" value="1"/>
</dbReference>
<accession>A0A409WMN8</accession>
<dbReference type="Gene3D" id="3.40.30.10">
    <property type="entry name" value="Glutaredoxin"/>
    <property type="match status" value="1"/>
</dbReference>
<dbReference type="InterPro" id="IPR036282">
    <property type="entry name" value="Glutathione-S-Trfase_C_sf"/>
</dbReference>
<dbReference type="EMBL" id="NHYD01003364">
    <property type="protein sequence ID" value="PPQ79769.1"/>
    <property type="molecule type" value="Genomic_DNA"/>
</dbReference>
<evidence type="ECO:0000259" key="1">
    <source>
        <dbReference type="Pfam" id="PF22041"/>
    </source>
</evidence>
<dbReference type="OrthoDB" id="4951845at2759"/>
<feature type="domain" description="Glutathione S-transferase UstS-like C-terminal" evidence="1">
    <location>
        <begin position="105"/>
        <end position="230"/>
    </location>
</feature>
<reference evidence="2 3" key="1">
    <citation type="journal article" date="2018" name="Evol. Lett.">
        <title>Horizontal gene cluster transfer increased hallucinogenic mushroom diversity.</title>
        <authorList>
            <person name="Reynolds H.T."/>
            <person name="Vijayakumar V."/>
            <person name="Gluck-Thaler E."/>
            <person name="Korotkin H.B."/>
            <person name="Matheny P.B."/>
            <person name="Slot J.C."/>
        </authorList>
    </citation>
    <scope>NUCLEOTIDE SEQUENCE [LARGE SCALE GENOMIC DNA]</scope>
    <source>
        <strain evidence="2 3">2631</strain>
    </source>
</reference>
<gene>
    <name evidence="2" type="ORF">CVT25_003322</name>
</gene>
<dbReference type="Gene3D" id="1.20.1050.10">
    <property type="match status" value="1"/>
</dbReference>
<comment type="caution">
    <text evidence="2">The sequence shown here is derived from an EMBL/GenBank/DDBJ whole genome shotgun (WGS) entry which is preliminary data.</text>
</comment>
<proteinExistence type="predicted"/>
<dbReference type="InterPro" id="IPR054416">
    <property type="entry name" value="GST_UstS-like_C"/>
</dbReference>
<evidence type="ECO:0000313" key="2">
    <source>
        <dbReference type="EMBL" id="PPQ79769.1"/>
    </source>
</evidence>
<dbReference type="InParanoid" id="A0A409WMN8"/>
<name>A0A409WMN8_PSICY</name>
<organism evidence="2 3">
    <name type="scientific">Psilocybe cyanescens</name>
    <dbReference type="NCBI Taxonomy" id="93625"/>
    <lineage>
        <taxon>Eukaryota</taxon>
        <taxon>Fungi</taxon>
        <taxon>Dikarya</taxon>
        <taxon>Basidiomycota</taxon>
        <taxon>Agaricomycotina</taxon>
        <taxon>Agaricomycetes</taxon>
        <taxon>Agaricomycetidae</taxon>
        <taxon>Agaricales</taxon>
        <taxon>Agaricineae</taxon>
        <taxon>Strophariaceae</taxon>
        <taxon>Psilocybe</taxon>
    </lineage>
</organism>
<dbReference type="Pfam" id="PF22041">
    <property type="entry name" value="GST_C_7"/>
    <property type="match status" value="1"/>
</dbReference>
<protein>
    <recommendedName>
        <fullName evidence="1">Glutathione S-transferase UstS-like C-terminal domain-containing protein</fullName>
    </recommendedName>
</protein>
<dbReference type="AlphaFoldDB" id="A0A409WMN8"/>
<evidence type="ECO:0000313" key="3">
    <source>
        <dbReference type="Proteomes" id="UP000283269"/>
    </source>
</evidence>
<keyword evidence="3" id="KW-1185">Reference proteome</keyword>
<dbReference type="Proteomes" id="UP000283269">
    <property type="component" value="Unassembled WGS sequence"/>
</dbReference>
<sequence>MKTRSLSLYIHHRLISKAFCSVDSVSISKGCSSSRIEYPDIEPLCKKLGLRLTNKWPDGRPYYSHPSIYDPSIGAYISDSILIAEYLEKTYPDTSKLFPNGTTGVQSAFNEGLLATLTPLYGLILPDMFPHLNLVSKSYMAPRVEMAKSKDRAQDWIKLQEGMDQVDAWFVRNGRRGQFLLGETSSWADIVVVSFLFFIRRVWGEDSEEWKKIMAWNGGRWKNLSDAFKKI</sequence>